<evidence type="ECO:0000256" key="1">
    <source>
        <dbReference type="ARBA" id="ARBA00010923"/>
    </source>
</evidence>
<name>T0YGL5_9ZZZZ</name>
<keyword evidence="2" id="KW-0680">Restriction system</keyword>
<comment type="similarity">
    <text evidence="1">Belongs to the type-I restriction system S methylase family.</text>
</comment>
<dbReference type="CDD" id="cd17283">
    <property type="entry name" value="RMtype1_S_Hpy180ORF7835P_TRD2-CR2_like"/>
    <property type="match status" value="1"/>
</dbReference>
<dbReference type="AlphaFoldDB" id="T0YGL5"/>
<dbReference type="InterPro" id="IPR000055">
    <property type="entry name" value="Restrct_endonuc_typeI_TRD"/>
</dbReference>
<proteinExistence type="inferred from homology"/>
<accession>T0YGL5</accession>
<comment type="caution">
    <text evidence="5">The sequence shown here is derived from an EMBL/GenBank/DDBJ whole genome shotgun (WGS) entry which is preliminary data.</text>
</comment>
<protein>
    <submittedName>
        <fullName evidence="5">Restriction modification system DNA specificity subunit</fullName>
    </submittedName>
</protein>
<dbReference type="Pfam" id="PF01420">
    <property type="entry name" value="Methylase_S"/>
    <property type="match status" value="2"/>
</dbReference>
<keyword evidence="3" id="KW-0238">DNA-binding</keyword>
<reference evidence="5" key="2">
    <citation type="journal article" date="2014" name="ISME J.">
        <title>Microbial stratification in low pH oxic and suboxic macroscopic growths along an acid mine drainage.</title>
        <authorList>
            <person name="Mendez-Garcia C."/>
            <person name="Mesa V."/>
            <person name="Sprenger R.R."/>
            <person name="Richter M."/>
            <person name="Diez M.S."/>
            <person name="Solano J."/>
            <person name="Bargiela R."/>
            <person name="Golyshina O.V."/>
            <person name="Manteca A."/>
            <person name="Ramos J.L."/>
            <person name="Gallego J.R."/>
            <person name="Llorente I."/>
            <person name="Martins Dos Santos V.A."/>
            <person name="Jensen O.N."/>
            <person name="Pelaez A.I."/>
            <person name="Sanchez J."/>
            <person name="Ferrer M."/>
        </authorList>
    </citation>
    <scope>NUCLEOTIDE SEQUENCE</scope>
</reference>
<dbReference type="InterPro" id="IPR052021">
    <property type="entry name" value="Type-I_RS_S_subunit"/>
</dbReference>
<feature type="domain" description="Type I restriction modification DNA specificity" evidence="4">
    <location>
        <begin position="203"/>
        <end position="366"/>
    </location>
</feature>
<dbReference type="GO" id="GO:0009307">
    <property type="term" value="P:DNA restriction-modification system"/>
    <property type="evidence" value="ECO:0007669"/>
    <property type="project" value="UniProtKB-KW"/>
</dbReference>
<dbReference type="GO" id="GO:0003677">
    <property type="term" value="F:DNA binding"/>
    <property type="evidence" value="ECO:0007669"/>
    <property type="project" value="UniProtKB-KW"/>
</dbReference>
<evidence type="ECO:0000313" key="5">
    <source>
        <dbReference type="EMBL" id="EQD30982.1"/>
    </source>
</evidence>
<dbReference type="PANTHER" id="PTHR30408">
    <property type="entry name" value="TYPE-1 RESTRICTION ENZYME ECOKI SPECIFICITY PROTEIN"/>
    <property type="match status" value="1"/>
</dbReference>
<sequence>MNATHVQPEPWPVVRLGEVAELCLGKMLDAQKNKGRPQPYLRNPNVRWFDVDLSDVQLMPFEEHEDARYGLAAGDVVICEGGEAGRAAIWDGRVPNMKFQKAIHRVRCGPQLSNRYLVHRLMADYQSGRLADYYTGATIKHLTGQDLARYRVPLPTLAEQRRIADILDKADALRTKRRAALAQLDTLTQSIFLDMFGDPTTNPKGWPKASLEDLFEIARGGSPRPIDDYITDDPDGINWIMIGDTVEGGKYITSTRKRIRPEGARRSRAIKPGDFLLTNSMSFGRPYIMRTSGCIHDGWLVLSPRREDVEPNFFFALLSTQAVYAEFARRAPGATVKNLNIDLVRGVTVPVPPLPTQEKFAAIVASIEGWASIFDRSLAELDALFASLQHRAFRGEL</sequence>
<evidence type="ECO:0000256" key="2">
    <source>
        <dbReference type="ARBA" id="ARBA00022747"/>
    </source>
</evidence>
<feature type="domain" description="Type I restriction modification DNA specificity" evidence="4">
    <location>
        <begin position="8"/>
        <end position="179"/>
    </location>
</feature>
<dbReference type="CDD" id="cd17253">
    <property type="entry name" value="RMtype1_S_Eco933I-TRD2-CR2_like"/>
    <property type="match status" value="1"/>
</dbReference>
<evidence type="ECO:0000256" key="3">
    <source>
        <dbReference type="ARBA" id="ARBA00023125"/>
    </source>
</evidence>
<dbReference type="Gene3D" id="3.90.220.20">
    <property type="entry name" value="DNA methylase specificity domains"/>
    <property type="match status" value="2"/>
</dbReference>
<organism evidence="5">
    <name type="scientific">mine drainage metagenome</name>
    <dbReference type="NCBI Taxonomy" id="410659"/>
    <lineage>
        <taxon>unclassified sequences</taxon>
        <taxon>metagenomes</taxon>
        <taxon>ecological metagenomes</taxon>
    </lineage>
</organism>
<dbReference type="EMBL" id="AUZZ01010067">
    <property type="protein sequence ID" value="EQD30982.1"/>
    <property type="molecule type" value="Genomic_DNA"/>
</dbReference>
<evidence type="ECO:0000259" key="4">
    <source>
        <dbReference type="Pfam" id="PF01420"/>
    </source>
</evidence>
<dbReference type="InterPro" id="IPR044946">
    <property type="entry name" value="Restrct_endonuc_typeI_TRD_sf"/>
</dbReference>
<dbReference type="SUPFAM" id="SSF116734">
    <property type="entry name" value="DNA methylase specificity domain"/>
    <property type="match status" value="2"/>
</dbReference>
<reference evidence="5" key="1">
    <citation type="submission" date="2013-08" db="EMBL/GenBank/DDBJ databases">
        <authorList>
            <person name="Mendez C."/>
            <person name="Richter M."/>
            <person name="Ferrer M."/>
            <person name="Sanchez J."/>
        </authorList>
    </citation>
    <scope>NUCLEOTIDE SEQUENCE</scope>
</reference>
<gene>
    <name evidence="5" type="ORF">B2A_13884</name>
</gene>
<dbReference type="PANTHER" id="PTHR30408:SF12">
    <property type="entry name" value="TYPE I RESTRICTION ENZYME MJAVIII SPECIFICITY SUBUNIT"/>
    <property type="match status" value="1"/>
</dbReference>